<keyword evidence="5" id="KW-1133">Transmembrane helix</keyword>
<dbReference type="RefSeq" id="WP_310305062.1">
    <property type="nucleotide sequence ID" value="NZ_BAAAPS010000005.1"/>
</dbReference>
<evidence type="ECO:0000256" key="1">
    <source>
        <dbReference type="ARBA" id="ARBA00004776"/>
    </source>
</evidence>
<organism evidence="7 8">
    <name type="scientific">Nocardioides marmoribigeumensis</name>
    <dbReference type="NCBI Taxonomy" id="433649"/>
    <lineage>
        <taxon>Bacteria</taxon>
        <taxon>Bacillati</taxon>
        <taxon>Actinomycetota</taxon>
        <taxon>Actinomycetes</taxon>
        <taxon>Propionibacteriales</taxon>
        <taxon>Nocardioidaceae</taxon>
        <taxon>Nocardioides</taxon>
    </lineage>
</organism>
<dbReference type="Gene3D" id="3.90.550.10">
    <property type="entry name" value="Spore Coat Polysaccharide Biosynthesis Protein SpsA, Chain A"/>
    <property type="match status" value="1"/>
</dbReference>
<dbReference type="SUPFAM" id="SSF53448">
    <property type="entry name" value="Nucleotide-diphospho-sugar transferases"/>
    <property type="match status" value="1"/>
</dbReference>
<protein>
    <submittedName>
        <fullName evidence="7">Rhamnopyranosyl-N-acetylglucosaminyl-diphospho-decaprenol beta-1,3/1,4-galactofuranosyltransferase</fullName>
        <ecNumber evidence="7">2.4.1.287</ecNumber>
    </submittedName>
</protein>
<dbReference type="Proteomes" id="UP001183648">
    <property type="component" value="Unassembled WGS sequence"/>
</dbReference>
<dbReference type="PANTHER" id="PTHR43179:SF12">
    <property type="entry name" value="GALACTOFURANOSYLTRANSFERASE GLFT2"/>
    <property type="match status" value="1"/>
</dbReference>
<name>A0ABU2C040_9ACTN</name>
<feature type="domain" description="Glycosyltransferase 2-like" evidence="6">
    <location>
        <begin position="13"/>
        <end position="139"/>
    </location>
</feature>
<evidence type="ECO:0000256" key="4">
    <source>
        <dbReference type="ARBA" id="ARBA00022679"/>
    </source>
</evidence>
<dbReference type="PANTHER" id="PTHR43179">
    <property type="entry name" value="RHAMNOSYLTRANSFERASE WBBL"/>
    <property type="match status" value="1"/>
</dbReference>
<accession>A0ABU2C040</accession>
<comment type="similarity">
    <text evidence="2">Belongs to the glycosyltransferase 2 family.</text>
</comment>
<evidence type="ECO:0000256" key="2">
    <source>
        <dbReference type="ARBA" id="ARBA00006739"/>
    </source>
</evidence>
<evidence type="ECO:0000256" key="5">
    <source>
        <dbReference type="SAM" id="Phobius"/>
    </source>
</evidence>
<keyword evidence="8" id="KW-1185">Reference proteome</keyword>
<keyword evidence="5" id="KW-0472">Membrane</keyword>
<reference evidence="7 8" key="1">
    <citation type="submission" date="2023-07" db="EMBL/GenBank/DDBJ databases">
        <title>Sequencing the genomes of 1000 actinobacteria strains.</title>
        <authorList>
            <person name="Klenk H.-P."/>
        </authorList>
    </citation>
    <scope>NUCLEOTIDE SEQUENCE [LARGE SCALE GENOMIC DNA]</scope>
    <source>
        <strain evidence="7 8">DSM 19426</strain>
    </source>
</reference>
<dbReference type="Pfam" id="PF00535">
    <property type="entry name" value="Glycos_transf_2"/>
    <property type="match status" value="1"/>
</dbReference>
<keyword evidence="4 7" id="KW-0808">Transferase</keyword>
<dbReference type="InterPro" id="IPR001173">
    <property type="entry name" value="Glyco_trans_2-like"/>
</dbReference>
<dbReference type="EC" id="2.4.1.287" evidence="7"/>
<dbReference type="EMBL" id="JAVDYG010000001">
    <property type="protein sequence ID" value="MDR7364002.1"/>
    <property type="molecule type" value="Genomic_DNA"/>
</dbReference>
<evidence type="ECO:0000313" key="8">
    <source>
        <dbReference type="Proteomes" id="UP001183648"/>
    </source>
</evidence>
<comment type="caution">
    <text evidence="7">The sequence shown here is derived from an EMBL/GenBank/DDBJ whole genome shotgun (WGS) entry which is preliminary data.</text>
</comment>
<feature type="transmembrane region" description="Helical" evidence="5">
    <location>
        <begin position="261"/>
        <end position="280"/>
    </location>
</feature>
<sequence>MTGQSPRDRVAAVVVTWNRADLVERILRAVDAQTHRPEVVVVVDNASTDATPEVLDRLAGELAVRLDVLRLPRNTGGAGGFHAGLERALSTDADLFWLMDDDGLPPEDCLASLIPALASYDFVGPAVVAEGDPSRLCFPIRVPGSARVVHRLDDVERASRDGVLPEVVIPFNGVLLTRDLVERIGTPREEFFIWGDDVEYLWRARRAGARVATVVGSHFAHPATDDLGTPMMFGRTTYNHSPSDLKHYCMARNNVVNLRDYVGWLGVLAFLVKTVWFYLFTRPDRHRLALSAEAVRAGVRRDFGGHERFLR</sequence>
<proteinExistence type="inferred from homology"/>
<evidence type="ECO:0000256" key="3">
    <source>
        <dbReference type="ARBA" id="ARBA00022676"/>
    </source>
</evidence>
<keyword evidence="3 7" id="KW-0328">Glycosyltransferase</keyword>
<dbReference type="GO" id="GO:0016757">
    <property type="term" value="F:glycosyltransferase activity"/>
    <property type="evidence" value="ECO:0007669"/>
    <property type="project" value="UniProtKB-KW"/>
</dbReference>
<dbReference type="InterPro" id="IPR029044">
    <property type="entry name" value="Nucleotide-diphossugar_trans"/>
</dbReference>
<evidence type="ECO:0000259" key="6">
    <source>
        <dbReference type="Pfam" id="PF00535"/>
    </source>
</evidence>
<keyword evidence="5" id="KW-0812">Transmembrane</keyword>
<evidence type="ECO:0000313" key="7">
    <source>
        <dbReference type="EMBL" id="MDR7364002.1"/>
    </source>
</evidence>
<gene>
    <name evidence="7" type="ORF">J2S63_003555</name>
</gene>
<comment type="pathway">
    <text evidence="1">Cell wall biogenesis; cell wall polysaccharide biosynthesis.</text>
</comment>